<evidence type="ECO:0000256" key="14">
    <source>
        <dbReference type="PIRSR" id="PIRSR602481-2"/>
    </source>
</evidence>
<comment type="similarity">
    <text evidence="2">Belongs to the Fur family.</text>
</comment>
<dbReference type="GO" id="GO:1900705">
    <property type="term" value="P:negative regulation of siderophore biosynthetic process"/>
    <property type="evidence" value="ECO:0007669"/>
    <property type="project" value="TreeGrafter"/>
</dbReference>
<sequence length="143" mass="16696">MPDKIEIFRKYISQQGLKLTRQREIILDEFLRSAAHLSTEDLYLKVRKKHPRIGYATVYRTLKLLAECGLAKERDFGAGQALYEVTNQGQHHDHLICTECGEIIEFEDERIEELQSKVAKEHNFTIRDHRLEIYGRCSKCSSS</sequence>
<dbReference type="RefSeq" id="WP_011341699.1">
    <property type="nucleotide sequence ID" value="NC_007498.2"/>
</dbReference>
<dbReference type="Pfam" id="PF01475">
    <property type="entry name" value="FUR"/>
    <property type="match status" value="1"/>
</dbReference>
<evidence type="ECO:0000256" key="12">
    <source>
        <dbReference type="ARBA" id="ARBA00023163"/>
    </source>
</evidence>
<dbReference type="GO" id="GO:0045892">
    <property type="term" value="P:negative regulation of DNA-templated transcription"/>
    <property type="evidence" value="ECO:0007669"/>
    <property type="project" value="TreeGrafter"/>
</dbReference>
<evidence type="ECO:0000313" key="15">
    <source>
        <dbReference type="EMBL" id="ABA89193.1"/>
    </source>
</evidence>
<comment type="subunit">
    <text evidence="3">Homodimer.</text>
</comment>
<dbReference type="GO" id="GO:0008270">
    <property type="term" value="F:zinc ion binding"/>
    <property type="evidence" value="ECO:0007669"/>
    <property type="project" value="TreeGrafter"/>
</dbReference>
<feature type="binding site" evidence="13">
    <location>
        <position position="140"/>
    </location>
    <ligand>
        <name>Zn(2+)</name>
        <dbReference type="ChEBI" id="CHEBI:29105"/>
    </ligand>
</feature>
<organism evidence="15 16">
    <name type="scientific">Syntrophotalea carbinolica (strain DSM 2380 / NBRC 103641 / GraBd1)</name>
    <name type="common">Pelobacter carbinolicus</name>
    <dbReference type="NCBI Taxonomy" id="338963"/>
    <lineage>
        <taxon>Bacteria</taxon>
        <taxon>Pseudomonadati</taxon>
        <taxon>Thermodesulfobacteriota</taxon>
        <taxon>Desulfuromonadia</taxon>
        <taxon>Desulfuromonadales</taxon>
        <taxon>Syntrophotaleaceae</taxon>
        <taxon>Syntrophotalea</taxon>
    </lineage>
</organism>
<dbReference type="KEGG" id="pca:Pcar_1952"/>
<dbReference type="HOGENOM" id="CLU_096072_3_0_7"/>
<keyword evidence="6" id="KW-0678">Repressor</keyword>
<keyword evidence="10" id="KW-0805">Transcription regulation</keyword>
<dbReference type="InterPro" id="IPR036390">
    <property type="entry name" value="WH_DNA-bd_sf"/>
</dbReference>
<dbReference type="Proteomes" id="UP000002534">
    <property type="component" value="Chromosome"/>
</dbReference>
<keyword evidence="16" id="KW-1185">Reference proteome</keyword>
<proteinExistence type="inferred from homology"/>
<dbReference type="CDD" id="cd07153">
    <property type="entry name" value="Fur_like"/>
    <property type="match status" value="1"/>
</dbReference>
<dbReference type="GO" id="GO:0000976">
    <property type="term" value="F:transcription cis-regulatory region binding"/>
    <property type="evidence" value="ECO:0007669"/>
    <property type="project" value="TreeGrafter"/>
</dbReference>
<comment type="cofactor">
    <cofactor evidence="14">
        <name>Mn(2+)</name>
        <dbReference type="ChEBI" id="CHEBI:29035"/>
    </cofactor>
    <cofactor evidence="14">
        <name>Fe(2+)</name>
        <dbReference type="ChEBI" id="CHEBI:29033"/>
    </cofactor>
    <text evidence="14">Binds 1 Mn(2+) or Fe(2+) ion per subunit.</text>
</comment>
<evidence type="ECO:0000256" key="10">
    <source>
        <dbReference type="ARBA" id="ARBA00023015"/>
    </source>
</evidence>
<keyword evidence="5" id="KW-0963">Cytoplasm</keyword>
<keyword evidence="7 13" id="KW-0479">Metal-binding</keyword>
<dbReference type="PANTHER" id="PTHR33202">
    <property type="entry name" value="ZINC UPTAKE REGULATION PROTEIN"/>
    <property type="match status" value="1"/>
</dbReference>
<evidence type="ECO:0000256" key="6">
    <source>
        <dbReference type="ARBA" id="ARBA00022491"/>
    </source>
</evidence>
<evidence type="ECO:0000256" key="3">
    <source>
        <dbReference type="ARBA" id="ARBA00011738"/>
    </source>
</evidence>
<keyword evidence="9 14" id="KW-0408">Iron</keyword>
<name>Q3A364_SYNC1</name>
<dbReference type="SUPFAM" id="SSF46785">
    <property type="entry name" value="Winged helix' DNA-binding domain"/>
    <property type="match status" value="1"/>
</dbReference>
<protein>
    <recommendedName>
        <fullName evidence="4">Ferric uptake regulation protein</fullName>
    </recommendedName>
</protein>
<accession>Q3A364</accession>
<comment type="cofactor">
    <cofactor evidence="13">
        <name>Zn(2+)</name>
        <dbReference type="ChEBI" id="CHEBI:29105"/>
    </cofactor>
    <text evidence="13">Binds 1 zinc ion per subunit.</text>
</comment>
<feature type="binding site" evidence="14">
    <location>
        <position position="91"/>
    </location>
    <ligand>
        <name>Fe cation</name>
        <dbReference type="ChEBI" id="CHEBI:24875"/>
    </ligand>
</feature>
<dbReference type="OrthoDB" id="8659436at2"/>
<evidence type="ECO:0000256" key="4">
    <source>
        <dbReference type="ARBA" id="ARBA00020910"/>
    </source>
</evidence>
<comment type="subcellular location">
    <subcellularLocation>
        <location evidence="1">Cytoplasm</location>
    </subcellularLocation>
</comment>
<feature type="binding site" evidence="14">
    <location>
        <position position="112"/>
    </location>
    <ligand>
        <name>Fe cation</name>
        <dbReference type="ChEBI" id="CHEBI:24875"/>
    </ligand>
</feature>
<evidence type="ECO:0000256" key="2">
    <source>
        <dbReference type="ARBA" id="ARBA00007957"/>
    </source>
</evidence>
<dbReference type="GO" id="GO:0003700">
    <property type="term" value="F:DNA-binding transcription factor activity"/>
    <property type="evidence" value="ECO:0007669"/>
    <property type="project" value="InterPro"/>
</dbReference>
<dbReference type="FunFam" id="3.30.1490.190:FF:000001">
    <property type="entry name" value="Ferric uptake regulation protein"/>
    <property type="match status" value="1"/>
</dbReference>
<evidence type="ECO:0000256" key="8">
    <source>
        <dbReference type="ARBA" id="ARBA00022833"/>
    </source>
</evidence>
<evidence type="ECO:0000313" key="16">
    <source>
        <dbReference type="Proteomes" id="UP000002534"/>
    </source>
</evidence>
<evidence type="ECO:0000256" key="7">
    <source>
        <dbReference type="ARBA" id="ARBA00022723"/>
    </source>
</evidence>
<evidence type="ECO:0000256" key="5">
    <source>
        <dbReference type="ARBA" id="ARBA00022490"/>
    </source>
</evidence>
<evidence type="ECO:0000256" key="9">
    <source>
        <dbReference type="ARBA" id="ARBA00023004"/>
    </source>
</evidence>
<dbReference type="Gene3D" id="1.10.10.10">
    <property type="entry name" value="Winged helix-like DNA-binding domain superfamily/Winged helix DNA-binding domain"/>
    <property type="match status" value="1"/>
</dbReference>
<evidence type="ECO:0000256" key="13">
    <source>
        <dbReference type="PIRSR" id="PIRSR602481-1"/>
    </source>
</evidence>
<feature type="binding site" evidence="13">
    <location>
        <position position="100"/>
    </location>
    <ligand>
        <name>Zn(2+)</name>
        <dbReference type="ChEBI" id="CHEBI:29105"/>
    </ligand>
</feature>
<gene>
    <name evidence="15" type="primary">fur</name>
    <name evidence="15" type="ordered locus">Pcar_1952</name>
</gene>
<dbReference type="STRING" id="338963.Pcar_1952"/>
<feature type="binding site" evidence="14">
    <location>
        <position position="129"/>
    </location>
    <ligand>
        <name>Fe cation</name>
        <dbReference type="ChEBI" id="CHEBI:24875"/>
    </ligand>
</feature>
<dbReference type="InterPro" id="IPR043135">
    <property type="entry name" value="Fur_C"/>
</dbReference>
<feature type="binding site" evidence="14">
    <location>
        <position position="93"/>
    </location>
    <ligand>
        <name>Fe cation</name>
        <dbReference type="ChEBI" id="CHEBI:24875"/>
    </ligand>
</feature>
<keyword evidence="8 13" id="KW-0862">Zinc</keyword>
<keyword evidence="11" id="KW-0238">DNA-binding</keyword>
<evidence type="ECO:0000256" key="1">
    <source>
        <dbReference type="ARBA" id="ARBA00004496"/>
    </source>
</evidence>
<dbReference type="eggNOG" id="COG0735">
    <property type="taxonomic scope" value="Bacteria"/>
</dbReference>
<dbReference type="AlphaFoldDB" id="Q3A364"/>
<reference evidence="16" key="1">
    <citation type="submission" date="2005-10" db="EMBL/GenBank/DDBJ databases">
        <title>Complete sequence of Pelobacter carbinolicus DSM 2380.</title>
        <authorList>
            <person name="Copeland A."/>
            <person name="Lucas S."/>
            <person name="Lapidus A."/>
            <person name="Barry K."/>
            <person name="Detter J.C."/>
            <person name="Glavina T."/>
            <person name="Hammon N."/>
            <person name="Israni S."/>
            <person name="Pitluck S."/>
            <person name="Chertkov O."/>
            <person name="Schmutz J."/>
            <person name="Larimer F."/>
            <person name="Land M."/>
            <person name="Kyrpides N."/>
            <person name="Ivanova N."/>
            <person name="Richardson P."/>
        </authorList>
    </citation>
    <scope>NUCLEOTIDE SEQUENCE [LARGE SCALE GENOMIC DNA]</scope>
    <source>
        <strain evidence="16">DSM 2380 / NBRC 103641 / GraBd1</strain>
    </source>
</reference>
<dbReference type="Gene3D" id="3.30.1490.190">
    <property type="match status" value="1"/>
</dbReference>
<reference evidence="15 16" key="2">
    <citation type="journal article" date="2012" name="BMC Genomics">
        <title>The genome of Pelobacter carbinolicus reveals surprising metabolic capabilities and physiological features.</title>
        <authorList>
            <person name="Aklujkar M."/>
            <person name="Haveman S.A."/>
            <person name="Didonato R.Jr."/>
            <person name="Chertkov O."/>
            <person name="Han C.S."/>
            <person name="Land M.L."/>
            <person name="Brown P."/>
            <person name="Lovley D.R."/>
        </authorList>
    </citation>
    <scope>NUCLEOTIDE SEQUENCE [LARGE SCALE GENOMIC DNA]</scope>
    <source>
        <strain evidence="16">DSM 2380 / NBRC 103641 / GraBd1</strain>
    </source>
</reference>
<dbReference type="InterPro" id="IPR036388">
    <property type="entry name" value="WH-like_DNA-bd_sf"/>
</dbReference>
<dbReference type="EMBL" id="CP000142">
    <property type="protein sequence ID" value="ABA89193.1"/>
    <property type="molecule type" value="Genomic_DNA"/>
</dbReference>
<dbReference type="GO" id="GO:0005829">
    <property type="term" value="C:cytosol"/>
    <property type="evidence" value="ECO:0007669"/>
    <property type="project" value="TreeGrafter"/>
</dbReference>
<feature type="binding site" evidence="13">
    <location>
        <position position="137"/>
    </location>
    <ligand>
        <name>Zn(2+)</name>
        <dbReference type="ChEBI" id="CHEBI:29105"/>
    </ligand>
</feature>
<dbReference type="PANTHER" id="PTHR33202:SF2">
    <property type="entry name" value="FERRIC UPTAKE REGULATION PROTEIN"/>
    <property type="match status" value="1"/>
</dbReference>
<feature type="binding site" evidence="13">
    <location>
        <position position="97"/>
    </location>
    <ligand>
        <name>Zn(2+)</name>
        <dbReference type="ChEBI" id="CHEBI:29105"/>
    </ligand>
</feature>
<evidence type="ECO:0000256" key="11">
    <source>
        <dbReference type="ARBA" id="ARBA00023125"/>
    </source>
</evidence>
<dbReference type="InterPro" id="IPR002481">
    <property type="entry name" value="FUR"/>
</dbReference>
<keyword evidence="12" id="KW-0804">Transcription</keyword>